<proteinExistence type="predicted"/>
<dbReference type="Proteomes" id="UP001153678">
    <property type="component" value="Unassembled WGS sequence"/>
</dbReference>
<organism evidence="1 2">
    <name type="scientific">Funneliformis geosporum</name>
    <dbReference type="NCBI Taxonomy" id="1117311"/>
    <lineage>
        <taxon>Eukaryota</taxon>
        <taxon>Fungi</taxon>
        <taxon>Fungi incertae sedis</taxon>
        <taxon>Mucoromycota</taxon>
        <taxon>Glomeromycotina</taxon>
        <taxon>Glomeromycetes</taxon>
        <taxon>Glomerales</taxon>
        <taxon>Glomeraceae</taxon>
        <taxon>Funneliformis</taxon>
    </lineage>
</organism>
<evidence type="ECO:0000313" key="1">
    <source>
        <dbReference type="EMBL" id="CAI2170040.1"/>
    </source>
</evidence>
<dbReference type="OrthoDB" id="2447765at2759"/>
<gene>
    <name evidence="1" type="ORF">FWILDA_LOCUS4383</name>
</gene>
<sequence>MLSHVLPETAILDLPEDQYYVLSTISSYLDPNDAIDTFLNATNIVSFRENAQQINRMICNILSVSEGKFFISQAVDSVNFTS</sequence>
<keyword evidence="2" id="KW-1185">Reference proteome</keyword>
<protein>
    <submittedName>
        <fullName evidence="1">19862_t:CDS:1</fullName>
    </submittedName>
</protein>
<dbReference type="EMBL" id="CAMKVN010000649">
    <property type="protein sequence ID" value="CAI2170040.1"/>
    <property type="molecule type" value="Genomic_DNA"/>
</dbReference>
<evidence type="ECO:0000313" key="2">
    <source>
        <dbReference type="Proteomes" id="UP001153678"/>
    </source>
</evidence>
<reference evidence="1" key="1">
    <citation type="submission" date="2022-08" db="EMBL/GenBank/DDBJ databases">
        <authorList>
            <person name="Kallberg Y."/>
            <person name="Tangrot J."/>
            <person name="Rosling A."/>
        </authorList>
    </citation>
    <scope>NUCLEOTIDE SEQUENCE</scope>
    <source>
        <strain evidence="1">Wild A</strain>
    </source>
</reference>
<accession>A0A9W4WL32</accession>
<dbReference type="AlphaFoldDB" id="A0A9W4WL32"/>
<comment type="caution">
    <text evidence="1">The sequence shown here is derived from an EMBL/GenBank/DDBJ whole genome shotgun (WGS) entry which is preliminary data.</text>
</comment>
<name>A0A9W4WL32_9GLOM</name>